<feature type="region of interest" description="Disordered" evidence="2">
    <location>
        <begin position="152"/>
        <end position="175"/>
    </location>
</feature>
<dbReference type="Proteomes" id="UP000730482">
    <property type="component" value="Unassembled WGS sequence"/>
</dbReference>
<sequence>MTAFKGVDFDVVIAGGGLAGLCLAIQLRQARPEASVLVLERERSPIPLSAHKVGESSVEVGAYYFAQVLGLHKYLESEQLEKLGLRYFYGGRPAIQDEPEFGVERFLPAKSYQLNRGSLEEHLREVAVEAGAGLEQGVRVEAIELGRDGEPHRVSVQRDADADGDTHVPTAGAEPAPRSISCRWVVDATGRHRLLQRKLGLGKQYSKKHNAVWFRLDGRLDIDAVIGAEHRDWHERVSGPRWHSTNHFMFDGGWVWAIPLAPHHTSVGIVTRDEMHPITGFNRIGKAVDFVTGRVPDFGPAMASMNVLDFKVLRNYSHSSQQTLSPDRWACVGDAGVFADPYYSVGSNLIGYANSFVTEMIGRDLEGRLDPAYVAYANKWFLSLAEGLTQNIQSSYPFHGNAMVMSLKTVWDYYVGWAFSDPQFYGKTFLDAAASTTLSALGAHAVATQGAVVKLLQDWADTYRGRFEFDFIDYYDDLPTLARLFRQNLPTDQPPTFADVLRSIRDGLERIEELAHVIFYLAIEDARPDLLAPLRSRGWLNVSALSLDPDRWEKDGLFAPQSRPRPERLAELEAEMRRLYRVRADR</sequence>
<organism evidence="4 5">
    <name type="scientific">Catenulispora pinistramenti</name>
    <dbReference type="NCBI Taxonomy" id="2705254"/>
    <lineage>
        <taxon>Bacteria</taxon>
        <taxon>Bacillati</taxon>
        <taxon>Actinomycetota</taxon>
        <taxon>Actinomycetes</taxon>
        <taxon>Catenulisporales</taxon>
        <taxon>Catenulisporaceae</taxon>
        <taxon>Catenulispora</taxon>
    </lineage>
</organism>
<feature type="compositionally biased region" description="Basic and acidic residues" evidence="2">
    <location>
        <begin position="152"/>
        <end position="166"/>
    </location>
</feature>
<accession>A0ABS5KL32</accession>
<evidence type="ECO:0000259" key="3">
    <source>
        <dbReference type="Pfam" id="PF01494"/>
    </source>
</evidence>
<dbReference type="SUPFAM" id="SSF51905">
    <property type="entry name" value="FAD/NAD(P)-binding domain"/>
    <property type="match status" value="1"/>
</dbReference>
<feature type="domain" description="FAD-binding" evidence="3">
    <location>
        <begin position="9"/>
        <end position="204"/>
    </location>
</feature>
<reference evidence="4 5" key="1">
    <citation type="submission" date="2020-02" db="EMBL/GenBank/DDBJ databases">
        <title>Acidophilic actinobacteria isolated from forest soil.</title>
        <authorList>
            <person name="Golinska P."/>
        </authorList>
    </citation>
    <scope>NUCLEOTIDE SEQUENCE [LARGE SCALE GENOMIC DNA]</scope>
    <source>
        <strain evidence="4 5">NL8</strain>
    </source>
</reference>
<dbReference type="RefSeq" id="WP_212008395.1">
    <property type="nucleotide sequence ID" value="NZ_JAAFYZ010000017.1"/>
</dbReference>
<proteinExistence type="inferred from homology"/>
<dbReference type="EMBL" id="JAAFYZ010000017">
    <property type="protein sequence ID" value="MBS2546752.1"/>
    <property type="molecule type" value="Genomic_DNA"/>
</dbReference>
<keyword evidence="5" id="KW-1185">Reference proteome</keyword>
<protein>
    <submittedName>
        <fullName evidence="4">NAD(P)/FAD-dependent oxidoreductase</fullName>
    </submittedName>
</protein>
<comment type="caution">
    <text evidence="4">The sequence shown here is derived from an EMBL/GenBank/DDBJ whole genome shotgun (WGS) entry which is preliminary data.</text>
</comment>
<dbReference type="Pfam" id="PF01494">
    <property type="entry name" value="FAD_binding_3"/>
    <property type="match status" value="1"/>
</dbReference>
<evidence type="ECO:0000256" key="2">
    <source>
        <dbReference type="SAM" id="MobiDB-lite"/>
    </source>
</evidence>
<dbReference type="InterPro" id="IPR036188">
    <property type="entry name" value="FAD/NAD-bd_sf"/>
</dbReference>
<gene>
    <name evidence="4" type="ORF">KGQ19_07715</name>
</gene>
<dbReference type="PANTHER" id="PTHR43747">
    <property type="entry name" value="FAD-BINDING PROTEIN"/>
    <property type="match status" value="1"/>
</dbReference>
<evidence type="ECO:0000313" key="4">
    <source>
        <dbReference type="EMBL" id="MBS2546752.1"/>
    </source>
</evidence>
<name>A0ABS5KL32_9ACTN</name>
<dbReference type="InterPro" id="IPR002938">
    <property type="entry name" value="FAD-bd"/>
</dbReference>
<evidence type="ECO:0000256" key="1">
    <source>
        <dbReference type="ARBA" id="ARBA00038396"/>
    </source>
</evidence>
<comment type="similarity">
    <text evidence="1">Belongs to the flavin-dependent halogenase family. Bacterial tryptophan halogenase subfamily.</text>
</comment>
<dbReference type="PANTHER" id="PTHR43747:SF1">
    <property type="entry name" value="SLR1998 PROTEIN"/>
    <property type="match status" value="1"/>
</dbReference>
<evidence type="ECO:0000313" key="5">
    <source>
        <dbReference type="Proteomes" id="UP000730482"/>
    </source>
</evidence>
<dbReference type="InterPro" id="IPR050816">
    <property type="entry name" value="Flavin-dep_Halogenase_NPB"/>
</dbReference>
<dbReference type="Gene3D" id="3.50.50.60">
    <property type="entry name" value="FAD/NAD(P)-binding domain"/>
    <property type="match status" value="1"/>
</dbReference>